<dbReference type="GO" id="GO:0000105">
    <property type="term" value="P:L-histidine biosynthetic process"/>
    <property type="evidence" value="ECO:0007669"/>
    <property type="project" value="UniProtKB-UniRule"/>
</dbReference>
<dbReference type="InterPro" id="IPR015424">
    <property type="entry name" value="PyrdxlP-dep_Trfase"/>
</dbReference>
<dbReference type="InterPro" id="IPR004839">
    <property type="entry name" value="Aminotransferase_I/II_large"/>
</dbReference>
<comment type="pathway">
    <text evidence="6">Amino-acid biosynthesis; L-histidine biosynthesis; L-histidine from 5-phospho-alpha-D-ribose 1-diphosphate: step 7/9.</text>
</comment>
<dbReference type="GO" id="GO:0030170">
    <property type="term" value="F:pyridoxal phosphate binding"/>
    <property type="evidence" value="ECO:0007669"/>
    <property type="project" value="InterPro"/>
</dbReference>
<evidence type="ECO:0000313" key="8">
    <source>
        <dbReference type="EMBL" id="ATW27856.1"/>
    </source>
</evidence>
<keyword evidence="4 6" id="KW-0808">Transferase</keyword>
<dbReference type="OrthoDB" id="9813612at2"/>
<name>A0A3G1KZ96_FORW1</name>
<protein>
    <recommendedName>
        <fullName evidence="6">Histidinol-phosphate aminotransferase</fullName>
        <ecNumber evidence="6">2.6.1.9</ecNumber>
    </recommendedName>
    <alternativeName>
        <fullName evidence="6">Imidazole acetol-phosphate transaminase</fullName>
    </alternativeName>
</protein>
<comment type="catalytic activity">
    <reaction evidence="6">
        <text>L-histidinol phosphate + 2-oxoglutarate = 3-(imidazol-4-yl)-2-oxopropyl phosphate + L-glutamate</text>
        <dbReference type="Rhea" id="RHEA:23744"/>
        <dbReference type="ChEBI" id="CHEBI:16810"/>
        <dbReference type="ChEBI" id="CHEBI:29985"/>
        <dbReference type="ChEBI" id="CHEBI:57766"/>
        <dbReference type="ChEBI" id="CHEBI:57980"/>
        <dbReference type="EC" id="2.6.1.9"/>
    </reaction>
</comment>
<dbReference type="EC" id="2.6.1.9" evidence="6"/>
<evidence type="ECO:0000256" key="4">
    <source>
        <dbReference type="ARBA" id="ARBA00022679"/>
    </source>
</evidence>
<keyword evidence="6" id="KW-0028">Amino-acid biosynthesis</keyword>
<dbReference type="Gene3D" id="3.40.640.10">
    <property type="entry name" value="Type I PLP-dependent aspartate aminotransferase-like (Major domain)"/>
    <property type="match status" value="1"/>
</dbReference>
<dbReference type="EMBL" id="CP017634">
    <property type="protein sequence ID" value="ATW27856.1"/>
    <property type="molecule type" value="Genomic_DNA"/>
</dbReference>
<dbReference type="Gene3D" id="3.90.1150.10">
    <property type="entry name" value="Aspartate Aminotransferase, domain 1"/>
    <property type="match status" value="1"/>
</dbReference>
<evidence type="ECO:0000256" key="3">
    <source>
        <dbReference type="ARBA" id="ARBA00022576"/>
    </source>
</evidence>
<dbReference type="RefSeq" id="WP_148137241.1">
    <property type="nucleotide sequence ID" value="NZ_CP017634.1"/>
</dbReference>
<keyword evidence="5 6" id="KW-0663">Pyridoxal phosphate</keyword>
<dbReference type="SUPFAM" id="SSF53383">
    <property type="entry name" value="PLP-dependent transferases"/>
    <property type="match status" value="1"/>
</dbReference>
<dbReference type="InterPro" id="IPR050106">
    <property type="entry name" value="HistidinolP_aminotransfase"/>
</dbReference>
<feature type="domain" description="Aminotransferase class I/classII large" evidence="7">
    <location>
        <begin position="42"/>
        <end position="362"/>
    </location>
</feature>
<keyword evidence="3 6" id="KW-0032">Aminotransferase</keyword>
<dbReference type="AlphaFoldDB" id="A0A3G1KZ96"/>
<evidence type="ECO:0000256" key="6">
    <source>
        <dbReference type="HAMAP-Rule" id="MF_01023"/>
    </source>
</evidence>
<dbReference type="InterPro" id="IPR015422">
    <property type="entry name" value="PyrdxlP-dep_Trfase_small"/>
</dbReference>
<organism evidence="8 9">
    <name type="scientific">Formimonas warabiya</name>
    <dbReference type="NCBI Taxonomy" id="1761012"/>
    <lineage>
        <taxon>Bacteria</taxon>
        <taxon>Bacillati</taxon>
        <taxon>Bacillota</taxon>
        <taxon>Clostridia</taxon>
        <taxon>Eubacteriales</taxon>
        <taxon>Peptococcaceae</taxon>
        <taxon>Candidatus Formimonas</taxon>
    </lineage>
</organism>
<evidence type="ECO:0000256" key="2">
    <source>
        <dbReference type="ARBA" id="ARBA00011738"/>
    </source>
</evidence>
<comment type="subunit">
    <text evidence="2 6">Homodimer.</text>
</comment>
<evidence type="ECO:0000313" key="9">
    <source>
        <dbReference type="Proteomes" id="UP000323521"/>
    </source>
</evidence>
<keyword evidence="9" id="KW-1185">Reference proteome</keyword>
<reference evidence="8 9" key="1">
    <citation type="submission" date="2016-10" db="EMBL/GenBank/DDBJ databases">
        <title>Complete Genome Sequence of Peptococcaceae strain DCMF.</title>
        <authorList>
            <person name="Edwards R.J."/>
            <person name="Holland S.I."/>
            <person name="Deshpande N.P."/>
            <person name="Wong Y.K."/>
            <person name="Ertan H."/>
            <person name="Manefield M."/>
            <person name="Russell T.L."/>
            <person name="Lee M.J."/>
        </authorList>
    </citation>
    <scope>NUCLEOTIDE SEQUENCE [LARGE SCALE GENOMIC DNA]</scope>
    <source>
        <strain evidence="8 9">DCMF</strain>
    </source>
</reference>
<dbReference type="InterPro" id="IPR005861">
    <property type="entry name" value="HisP_aminotrans"/>
</dbReference>
<accession>A0A3G1KZ96</accession>
<dbReference type="GO" id="GO:0004400">
    <property type="term" value="F:histidinol-phosphate transaminase activity"/>
    <property type="evidence" value="ECO:0007669"/>
    <property type="project" value="UniProtKB-UniRule"/>
</dbReference>
<proteinExistence type="inferred from homology"/>
<dbReference type="PANTHER" id="PTHR43643">
    <property type="entry name" value="HISTIDINOL-PHOSPHATE AMINOTRANSFERASE 2"/>
    <property type="match status" value="1"/>
</dbReference>
<dbReference type="InterPro" id="IPR015421">
    <property type="entry name" value="PyrdxlP-dep_Trfase_major"/>
</dbReference>
<dbReference type="UniPathway" id="UPA00031">
    <property type="reaction ID" value="UER00012"/>
</dbReference>
<evidence type="ECO:0000256" key="1">
    <source>
        <dbReference type="ARBA" id="ARBA00001933"/>
    </source>
</evidence>
<sequence length="383" mass="43290">MSGTFPPLKTLVPSYIQKFETYIPSKPDPVLKEMFGVDHLWRLNNNENALGPSPRALEAIASFDPSLSSVYPSGDAYFLRHMLGEATGHTSEAFIVGNGANEVIAFVIKAFCSEGDNIITADKTFAVYEWVAEFSGFEAKLVPLVAYRFDPEGMLSRIDGRTKIIFICNPNNPTGTYWSESLLRQFLDRVDGRCMVVLDEAYAEFVEKPDFPDGFSLIREYPNLIVFRTFSKMFGLAALRIGYLVGDPTVVEVIRRTSICYSVNTLAQIAAVASLEDREFQINRTRELINASRTFICRELDRLGLHYIAGEGNFLMIRVPMSDTSVYRRFMQCGVMVRTMTAFRFPNYIRITLAKRPALEEFIKAMESLLEKDKISKAGKKRS</sequence>
<evidence type="ECO:0000259" key="7">
    <source>
        <dbReference type="Pfam" id="PF00155"/>
    </source>
</evidence>
<feature type="modified residue" description="N6-(pyridoxal phosphate)lysine" evidence="6">
    <location>
        <position position="232"/>
    </location>
</feature>
<dbReference type="PANTHER" id="PTHR43643:SF3">
    <property type="entry name" value="HISTIDINOL-PHOSPHATE AMINOTRANSFERASE"/>
    <property type="match status" value="1"/>
</dbReference>
<dbReference type="HAMAP" id="MF_01023">
    <property type="entry name" value="HisC_aminotrans_2"/>
    <property type="match status" value="1"/>
</dbReference>
<dbReference type="CDD" id="cd00609">
    <property type="entry name" value="AAT_like"/>
    <property type="match status" value="1"/>
</dbReference>
<evidence type="ECO:0000256" key="5">
    <source>
        <dbReference type="ARBA" id="ARBA00022898"/>
    </source>
</evidence>
<comment type="similarity">
    <text evidence="6">Belongs to the class-II pyridoxal-phosphate-dependent aminotransferase family. Histidinol-phosphate aminotransferase subfamily.</text>
</comment>
<gene>
    <name evidence="6" type="primary">hisC</name>
    <name evidence="8" type="ORF">DCMF_26640</name>
</gene>
<dbReference type="Proteomes" id="UP000323521">
    <property type="component" value="Chromosome"/>
</dbReference>
<dbReference type="Pfam" id="PF00155">
    <property type="entry name" value="Aminotran_1_2"/>
    <property type="match status" value="1"/>
</dbReference>
<dbReference type="NCBIfam" id="TIGR01141">
    <property type="entry name" value="hisC"/>
    <property type="match status" value="1"/>
</dbReference>
<keyword evidence="6" id="KW-0368">Histidine biosynthesis</keyword>
<comment type="cofactor">
    <cofactor evidence="1 6">
        <name>pyridoxal 5'-phosphate</name>
        <dbReference type="ChEBI" id="CHEBI:597326"/>
    </cofactor>
</comment>
<dbReference type="KEGG" id="fwa:DCMF_26640"/>